<accession>A0A812DM02</accession>
<comment type="caution">
    <text evidence="3">The sequence shown here is derived from an EMBL/GenBank/DDBJ whole genome shotgun (WGS) entry which is preliminary data.</text>
</comment>
<dbReference type="InterPro" id="IPR011598">
    <property type="entry name" value="bHLH_dom"/>
</dbReference>
<feature type="region of interest" description="Disordered" evidence="1">
    <location>
        <begin position="1"/>
        <end position="24"/>
    </location>
</feature>
<dbReference type="Proteomes" id="UP000597762">
    <property type="component" value="Unassembled WGS sequence"/>
</dbReference>
<dbReference type="Gene3D" id="4.10.280.10">
    <property type="entry name" value="Helix-loop-helix DNA-binding domain"/>
    <property type="match status" value="1"/>
</dbReference>
<keyword evidence="4" id="KW-1185">Reference proteome</keyword>
<feature type="domain" description="BHLH" evidence="2">
    <location>
        <begin position="21"/>
        <end position="78"/>
    </location>
</feature>
<feature type="compositionally biased region" description="Basic and acidic residues" evidence="1">
    <location>
        <begin position="1"/>
        <end position="19"/>
    </location>
</feature>
<evidence type="ECO:0000313" key="4">
    <source>
        <dbReference type="Proteomes" id="UP000597762"/>
    </source>
</evidence>
<dbReference type="EMBL" id="CAHIKZ030003722">
    <property type="protein sequence ID" value="CAE1303510.1"/>
    <property type="molecule type" value="Genomic_DNA"/>
</dbReference>
<gene>
    <name evidence="3" type="ORF">SPHA_56391</name>
</gene>
<dbReference type="Pfam" id="PF00010">
    <property type="entry name" value="HLH"/>
    <property type="match status" value="1"/>
</dbReference>
<evidence type="ECO:0000313" key="3">
    <source>
        <dbReference type="EMBL" id="CAE1303510.1"/>
    </source>
</evidence>
<dbReference type="InterPro" id="IPR036638">
    <property type="entry name" value="HLH_DNA-bd_sf"/>
</dbReference>
<dbReference type="SUPFAM" id="SSF47459">
    <property type="entry name" value="HLH, helix-loop-helix DNA-binding domain"/>
    <property type="match status" value="1"/>
</dbReference>
<evidence type="ECO:0000256" key="1">
    <source>
        <dbReference type="SAM" id="MobiDB-lite"/>
    </source>
</evidence>
<dbReference type="PROSITE" id="PS50888">
    <property type="entry name" value="BHLH"/>
    <property type="match status" value="1"/>
</dbReference>
<evidence type="ECO:0000259" key="2">
    <source>
        <dbReference type="PROSITE" id="PS50888"/>
    </source>
</evidence>
<organism evidence="3 4">
    <name type="scientific">Acanthosepion pharaonis</name>
    <name type="common">Pharaoh cuttlefish</name>
    <name type="synonym">Sepia pharaonis</name>
    <dbReference type="NCBI Taxonomy" id="158019"/>
    <lineage>
        <taxon>Eukaryota</taxon>
        <taxon>Metazoa</taxon>
        <taxon>Spiralia</taxon>
        <taxon>Lophotrochozoa</taxon>
        <taxon>Mollusca</taxon>
        <taxon>Cephalopoda</taxon>
        <taxon>Coleoidea</taxon>
        <taxon>Decapodiformes</taxon>
        <taxon>Sepiida</taxon>
        <taxon>Sepiina</taxon>
        <taxon>Sepiidae</taxon>
        <taxon>Acanthosepion</taxon>
    </lineage>
</organism>
<sequence length="240" mass="27349">MDLRKEKSEAGLENKERKIATRKHKKLATEKYRRDEFNKTLNEMKSVTLKGIGKDNAQFEKLEKSETLKLSLKYLKYMQLQLNKTFCPDATTRLQCENAYQDLNNFLTKCERRKNIAMASDPSLPPSPTEQQLSPTNSIFYFADPYASILDPVTQSCHIESPNSPNLLDTAYTTYAVRCPDASLSAFNPQPFAVHHVNSRYHPYGYSVNKHGGNVTQGNADPLSFPRNASSKIWRPCTFN</sequence>
<reference evidence="3" key="1">
    <citation type="submission" date="2021-01" db="EMBL/GenBank/DDBJ databases">
        <authorList>
            <person name="Li R."/>
            <person name="Bekaert M."/>
        </authorList>
    </citation>
    <scope>NUCLEOTIDE SEQUENCE</scope>
    <source>
        <strain evidence="3">Farmed</strain>
    </source>
</reference>
<dbReference type="AlphaFoldDB" id="A0A812DM02"/>
<proteinExistence type="predicted"/>
<name>A0A812DM02_ACAPH</name>
<protein>
    <recommendedName>
        <fullName evidence="2">BHLH domain-containing protein</fullName>
    </recommendedName>
</protein>
<dbReference type="GO" id="GO:0046983">
    <property type="term" value="F:protein dimerization activity"/>
    <property type="evidence" value="ECO:0007669"/>
    <property type="project" value="InterPro"/>
</dbReference>